<name>A0AAD9L9T6_PAPLA</name>
<dbReference type="Proteomes" id="UP001182556">
    <property type="component" value="Unassembled WGS sequence"/>
</dbReference>
<sequence length="425" mass="45920">MTSSKAESPQSPARTPTPTAAPPTQPTAPGFGQPPVTSAPPVVVDPKVAELQVMFPSVDVAVIEMILESVGGSQDRAIEQLLSMTDPEFKPDETHARTEEQSQLDLDAQFARSLAMQDEQEQQERNQRHQVPYQARVRRARPQHGEDQFGQGGQAGYQQQGQFQQYQQQPGQPGQNPAGMLAVEEKINQFAEVGKQTFNSLFSKAKAKYSEFQAQHNAQSSQADRSSESQWGQSGAESWRNPSPAGTPTPGGGRGGEQNRRGTWDDTSSFSSQSTDPGPTPISPHTASNPPFRQAAPRWQPSDAYDDPSPPIRVNSSGSRPEAGGRRSPGVGSPDKGQVSGKIDPAKLGILPKKKVDLLSTSPPPTTPGQKATEENDDPNPSIPSAHKSLVEQIPKTPPANKDNMYSLGDSDDDLEYTKNPFDEK</sequence>
<feature type="compositionally biased region" description="Low complexity" evidence="1">
    <location>
        <begin position="9"/>
        <end position="18"/>
    </location>
</feature>
<dbReference type="Gene3D" id="1.10.8.10">
    <property type="entry name" value="DNA helicase RuvA subunit, C-terminal domain"/>
    <property type="match status" value="1"/>
</dbReference>
<feature type="domain" description="CUE" evidence="2">
    <location>
        <begin position="43"/>
        <end position="86"/>
    </location>
</feature>
<feature type="region of interest" description="Disordered" evidence="1">
    <location>
        <begin position="114"/>
        <end position="183"/>
    </location>
</feature>
<evidence type="ECO:0000256" key="1">
    <source>
        <dbReference type="SAM" id="MobiDB-lite"/>
    </source>
</evidence>
<proteinExistence type="predicted"/>
<dbReference type="GO" id="GO:0043130">
    <property type="term" value="F:ubiquitin binding"/>
    <property type="evidence" value="ECO:0007669"/>
    <property type="project" value="InterPro"/>
</dbReference>
<feature type="compositionally biased region" description="Low complexity" evidence="1">
    <location>
        <begin position="156"/>
        <end position="175"/>
    </location>
</feature>
<organism evidence="3 4">
    <name type="scientific">Papiliotrema laurentii</name>
    <name type="common">Cryptococcus laurentii</name>
    <dbReference type="NCBI Taxonomy" id="5418"/>
    <lineage>
        <taxon>Eukaryota</taxon>
        <taxon>Fungi</taxon>
        <taxon>Dikarya</taxon>
        <taxon>Basidiomycota</taxon>
        <taxon>Agaricomycotina</taxon>
        <taxon>Tremellomycetes</taxon>
        <taxon>Tremellales</taxon>
        <taxon>Rhynchogastremaceae</taxon>
        <taxon>Papiliotrema</taxon>
    </lineage>
</organism>
<dbReference type="GO" id="GO:0006511">
    <property type="term" value="P:ubiquitin-dependent protein catabolic process"/>
    <property type="evidence" value="ECO:0007669"/>
    <property type="project" value="TreeGrafter"/>
</dbReference>
<comment type="caution">
    <text evidence="3">The sequence shown here is derived from an EMBL/GenBank/DDBJ whole genome shotgun (WGS) entry which is preliminary data.</text>
</comment>
<dbReference type="EMBL" id="JAODAN010000001">
    <property type="protein sequence ID" value="KAK1927787.1"/>
    <property type="molecule type" value="Genomic_DNA"/>
</dbReference>
<dbReference type="GO" id="GO:0031624">
    <property type="term" value="F:ubiquitin conjugating enzyme binding"/>
    <property type="evidence" value="ECO:0007669"/>
    <property type="project" value="TreeGrafter"/>
</dbReference>
<dbReference type="SMART" id="SM00546">
    <property type="entry name" value="CUE"/>
    <property type="match status" value="1"/>
</dbReference>
<dbReference type="InterPro" id="IPR009060">
    <property type="entry name" value="UBA-like_sf"/>
</dbReference>
<accession>A0AAD9L9T6</accession>
<feature type="region of interest" description="Disordered" evidence="1">
    <location>
        <begin position="1"/>
        <end position="41"/>
    </location>
</feature>
<evidence type="ECO:0000259" key="2">
    <source>
        <dbReference type="PROSITE" id="PS51140"/>
    </source>
</evidence>
<dbReference type="PANTHER" id="PTHR16461:SF5">
    <property type="entry name" value="TOLL-INTERACTING PROTEIN"/>
    <property type="match status" value="1"/>
</dbReference>
<dbReference type="InterPro" id="IPR003892">
    <property type="entry name" value="CUE"/>
</dbReference>
<dbReference type="PANTHER" id="PTHR16461">
    <property type="entry name" value="TOLL-INTERACTING PROTEIN"/>
    <property type="match status" value="1"/>
</dbReference>
<dbReference type="SUPFAM" id="SSF46934">
    <property type="entry name" value="UBA-like"/>
    <property type="match status" value="1"/>
</dbReference>
<dbReference type="Pfam" id="PF02845">
    <property type="entry name" value="CUE"/>
    <property type="match status" value="1"/>
</dbReference>
<feature type="compositionally biased region" description="Polar residues" evidence="1">
    <location>
        <begin position="212"/>
        <end position="236"/>
    </location>
</feature>
<reference evidence="3" key="1">
    <citation type="submission" date="2023-02" db="EMBL/GenBank/DDBJ databases">
        <title>Identification and recombinant expression of a fungal hydrolase from Papiliotrema laurentii that hydrolyzes apple cutin and clears colloidal polyester polyurethane.</title>
        <authorList>
            <consortium name="DOE Joint Genome Institute"/>
            <person name="Roman V.A."/>
            <person name="Bojanowski C."/>
            <person name="Crable B.R."/>
            <person name="Wagner D.N."/>
            <person name="Hung C.S."/>
            <person name="Nadeau L.J."/>
            <person name="Schratz L."/>
            <person name="Haridas S."/>
            <person name="Pangilinan J."/>
            <person name="Lipzen A."/>
            <person name="Na H."/>
            <person name="Yan M."/>
            <person name="Ng V."/>
            <person name="Grigoriev I.V."/>
            <person name="Spatafora J.W."/>
            <person name="Barlow D."/>
            <person name="Biffinger J."/>
            <person name="Kelley-Loughnane N."/>
            <person name="Varaljay V.A."/>
            <person name="Crookes-Goodson W.J."/>
        </authorList>
    </citation>
    <scope>NUCLEOTIDE SEQUENCE</scope>
    <source>
        <strain evidence="3">5307AH</strain>
    </source>
</reference>
<feature type="region of interest" description="Disordered" evidence="1">
    <location>
        <begin position="212"/>
        <end position="425"/>
    </location>
</feature>
<keyword evidence="4" id="KW-1185">Reference proteome</keyword>
<dbReference type="AlphaFoldDB" id="A0AAD9L9T6"/>
<dbReference type="GO" id="GO:0005737">
    <property type="term" value="C:cytoplasm"/>
    <property type="evidence" value="ECO:0007669"/>
    <property type="project" value="TreeGrafter"/>
</dbReference>
<dbReference type="FunFam" id="1.10.8.10:FF:000064">
    <property type="entry name" value="Similar to CUE domain-containing protein"/>
    <property type="match status" value="1"/>
</dbReference>
<protein>
    <recommendedName>
        <fullName evidence="2">CUE domain-containing protein</fullName>
    </recommendedName>
</protein>
<dbReference type="CDD" id="cd14279">
    <property type="entry name" value="CUE"/>
    <property type="match status" value="1"/>
</dbReference>
<evidence type="ECO:0000313" key="4">
    <source>
        <dbReference type="Proteomes" id="UP001182556"/>
    </source>
</evidence>
<dbReference type="PROSITE" id="PS51140">
    <property type="entry name" value="CUE"/>
    <property type="match status" value="1"/>
</dbReference>
<feature type="compositionally biased region" description="Low complexity" evidence="1">
    <location>
        <begin position="265"/>
        <end position="276"/>
    </location>
</feature>
<evidence type="ECO:0000313" key="3">
    <source>
        <dbReference type="EMBL" id="KAK1927787.1"/>
    </source>
</evidence>
<gene>
    <name evidence="3" type="ORF">DB88DRAFT_507860</name>
</gene>